<dbReference type="RefSeq" id="WP_310257497.1">
    <property type="nucleotide sequence ID" value="NZ_JAVDWA010000002.1"/>
</dbReference>
<proteinExistence type="predicted"/>
<feature type="region of interest" description="Disordered" evidence="2">
    <location>
        <begin position="123"/>
        <end position="148"/>
    </location>
</feature>
<name>A0ABU1TYD7_9BACL</name>
<organism evidence="3 4">
    <name type="scientific">Fictibacillus barbaricus</name>
    <dbReference type="NCBI Taxonomy" id="182136"/>
    <lineage>
        <taxon>Bacteria</taxon>
        <taxon>Bacillati</taxon>
        <taxon>Bacillota</taxon>
        <taxon>Bacilli</taxon>
        <taxon>Bacillales</taxon>
        <taxon>Fictibacillaceae</taxon>
        <taxon>Fictibacillus</taxon>
    </lineage>
</organism>
<dbReference type="PIRSF" id="PIRSF021287">
    <property type="entry name" value="Biofilm_formation_YmcA"/>
    <property type="match status" value="1"/>
</dbReference>
<dbReference type="EMBL" id="JAVDWA010000002">
    <property type="protein sequence ID" value="MDR7072224.1"/>
    <property type="molecule type" value="Genomic_DNA"/>
</dbReference>
<dbReference type="Gene3D" id="1.20.1500.10">
    <property type="entry name" value="YheA/YmcA-like"/>
    <property type="match status" value="1"/>
</dbReference>
<keyword evidence="1" id="KW-0175">Coiled coil</keyword>
<evidence type="ECO:0000313" key="3">
    <source>
        <dbReference type="EMBL" id="MDR7072224.1"/>
    </source>
</evidence>
<evidence type="ECO:0000256" key="2">
    <source>
        <dbReference type="SAM" id="MobiDB-lite"/>
    </source>
</evidence>
<dbReference type="Pfam" id="PF06133">
    <property type="entry name" value="Com_YlbF"/>
    <property type="match status" value="1"/>
</dbReference>
<feature type="coiled-coil region" evidence="1">
    <location>
        <begin position="35"/>
        <end position="62"/>
    </location>
</feature>
<dbReference type="SUPFAM" id="SSF158622">
    <property type="entry name" value="YheA/YmcA-like"/>
    <property type="match status" value="1"/>
</dbReference>
<dbReference type="Proteomes" id="UP001258181">
    <property type="component" value="Unassembled WGS sequence"/>
</dbReference>
<dbReference type="InterPro" id="IPR023378">
    <property type="entry name" value="YheA/YmcA-like_dom_sf"/>
</dbReference>
<dbReference type="InterPro" id="IPR010368">
    <property type="entry name" value="Com_YlbF"/>
</dbReference>
<dbReference type="InterPro" id="IPR016783">
    <property type="entry name" value="Biofilm_formation_YmcA"/>
</dbReference>
<reference evidence="3 4" key="1">
    <citation type="submission" date="2023-07" db="EMBL/GenBank/DDBJ databases">
        <title>Sorghum-associated microbial communities from plants grown in Nebraska, USA.</title>
        <authorList>
            <person name="Schachtman D."/>
        </authorList>
    </citation>
    <scope>NUCLEOTIDE SEQUENCE [LARGE SCALE GENOMIC DNA]</scope>
    <source>
        <strain evidence="3 4">BE211</strain>
    </source>
</reference>
<evidence type="ECO:0000313" key="4">
    <source>
        <dbReference type="Proteomes" id="UP001258181"/>
    </source>
</evidence>
<keyword evidence="4" id="KW-1185">Reference proteome</keyword>
<feature type="compositionally biased region" description="Low complexity" evidence="2">
    <location>
        <begin position="138"/>
        <end position="148"/>
    </location>
</feature>
<dbReference type="PANTHER" id="PTHR38448">
    <property type="entry name" value="REGULATORY PROTEIN YLBF-RELATED"/>
    <property type="match status" value="1"/>
</dbReference>
<comment type="caution">
    <text evidence="3">The sequence shown here is derived from an EMBL/GenBank/DDBJ whole genome shotgun (WGS) entry which is preliminary data.</text>
</comment>
<accession>A0ABU1TYD7</accession>
<dbReference type="PANTHER" id="PTHR38448:SF1">
    <property type="entry name" value="YLBF FAMILY REGULATOR"/>
    <property type="match status" value="1"/>
</dbReference>
<evidence type="ECO:0000256" key="1">
    <source>
        <dbReference type="SAM" id="Coils"/>
    </source>
</evidence>
<protein>
    <submittedName>
        <fullName evidence="3">Cell fate (Sporulation/competence/biofilm development) regulator YmcA (YheA/YmcA/DUF963 family)</fullName>
    </submittedName>
</protein>
<gene>
    <name evidence="3" type="ORF">J2X07_001201</name>
</gene>
<dbReference type="InterPro" id="IPR052767">
    <property type="entry name" value="Bact_com_dev_regulator"/>
</dbReference>
<sequence>MATYTKDEILNKAHELAKMIATTEEVDFFKKAEALINSNIEVAKLMGQIKNLQKQAVNLQHYQKHEASREVEEKIDALMAELDSIPVVQEFKQSQSDVNDILQMVSLTISNKVTDEIIESTGGDLLKGTTGSQENPLDSCSSDSCGCS</sequence>